<evidence type="ECO:0000256" key="2">
    <source>
        <dbReference type="ARBA" id="ARBA00009194"/>
    </source>
</evidence>
<protein>
    <submittedName>
        <fullName evidence="5">LppX_LprAFG lipoprotein</fullName>
    </submittedName>
</protein>
<name>A0A7L4YMT6_9ACTN</name>
<keyword evidence="5" id="KW-0449">Lipoprotein</keyword>
<proteinExistence type="inferred from homology"/>
<comment type="subcellular location">
    <subcellularLocation>
        <location evidence="1">Cell envelope</location>
    </subcellularLocation>
</comment>
<evidence type="ECO:0000313" key="5">
    <source>
        <dbReference type="EMBL" id="QHC00460.1"/>
    </source>
</evidence>
<accession>A0A7L4YMT6</accession>
<dbReference type="RefSeq" id="WP_159544966.1">
    <property type="nucleotide sequence ID" value="NZ_CP047156.1"/>
</dbReference>
<keyword evidence="3" id="KW-1003">Cell membrane</keyword>
<dbReference type="Proteomes" id="UP000463857">
    <property type="component" value="Chromosome"/>
</dbReference>
<sequence length="234" mass="23955">MHRSRAVLALPLLSLLISGCSGSDSGSDGGGASADPQELIATAQESFAGAGTVAVKLSSDGVPKDANGVTAAKGDGVIDAATPKFKGTITGTVNGVTGELQIIAIGEQTWLKFFTPDYNPIDMATLGAPNPAMLFHPETGLPGLVGKTTDLQAGEQKRVGKDVLSEVSGKLPGSEIQTLLALGDGTGEFDVTYGVTDDGELRTAVLTGPFYTDAEATYTFQVSDYGKSVEISEP</sequence>
<gene>
    <name evidence="5" type="ORF">EK0264_09310</name>
</gene>
<dbReference type="Pfam" id="PF07161">
    <property type="entry name" value="LppX_LprAFG"/>
    <property type="match status" value="1"/>
</dbReference>
<dbReference type="KEGG" id="eke:EK0264_09310"/>
<dbReference type="SUPFAM" id="SSF89392">
    <property type="entry name" value="Prokaryotic lipoproteins and lipoprotein localization factors"/>
    <property type="match status" value="1"/>
</dbReference>
<keyword evidence="3" id="KW-0472">Membrane</keyword>
<dbReference type="InterPro" id="IPR029046">
    <property type="entry name" value="LolA/LolB/LppX"/>
</dbReference>
<evidence type="ECO:0000256" key="3">
    <source>
        <dbReference type="ARBA" id="ARBA00022475"/>
    </source>
</evidence>
<keyword evidence="4" id="KW-0732">Signal</keyword>
<keyword evidence="6" id="KW-1185">Reference proteome</keyword>
<dbReference type="GO" id="GO:0030313">
    <property type="term" value="C:cell envelope"/>
    <property type="evidence" value="ECO:0007669"/>
    <property type="project" value="UniProtKB-SubCell"/>
</dbReference>
<dbReference type="EMBL" id="CP047156">
    <property type="protein sequence ID" value="QHC00460.1"/>
    <property type="molecule type" value="Genomic_DNA"/>
</dbReference>
<dbReference type="InParanoid" id="A0A7L4YMT6"/>
<dbReference type="InterPro" id="IPR009830">
    <property type="entry name" value="LppX/LprAFG"/>
</dbReference>
<dbReference type="Gene3D" id="2.50.20.20">
    <property type="match status" value="1"/>
</dbReference>
<evidence type="ECO:0000256" key="4">
    <source>
        <dbReference type="SAM" id="SignalP"/>
    </source>
</evidence>
<evidence type="ECO:0000313" key="6">
    <source>
        <dbReference type="Proteomes" id="UP000463857"/>
    </source>
</evidence>
<evidence type="ECO:0000256" key="1">
    <source>
        <dbReference type="ARBA" id="ARBA00004196"/>
    </source>
</evidence>
<dbReference type="OrthoDB" id="5143207at2"/>
<dbReference type="PROSITE" id="PS51257">
    <property type="entry name" value="PROKAR_LIPOPROTEIN"/>
    <property type="match status" value="1"/>
</dbReference>
<reference evidence="5 6" key="1">
    <citation type="journal article" date="2018" name="Int. J. Syst. Evol. Microbiol.">
        <title>Epidermidibacterium keratini gen. nov., sp. nov., a member of the family Sporichthyaceae, isolated from keratin epidermis.</title>
        <authorList>
            <person name="Lee D.G."/>
            <person name="Trujillo M.E."/>
            <person name="Kang S."/>
            <person name="Nam J.J."/>
            <person name="Kim Y.J."/>
        </authorList>
    </citation>
    <scope>NUCLEOTIDE SEQUENCE [LARGE SCALE GENOMIC DNA]</scope>
    <source>
        <strain evidence="5 6">EPI-7</strain>
    </source>
</reference>
<feature type="chain" id="PRO_5029590670" evidence="4">
    <location>
        <begin position="24"/>
        <end position="234"/>
    </location>
</feature>
<dbReference type="CDD" id="cd16334">
    <property type="entry name" value="LppX-like"/>
    <property type="match status" value="1"/>
</dbReference>
<comment type="similarity">
    <text evidence="2">Belongs to the LppX/LprAFG lipoprotein family.</text>
</comment>
<dbReference type="AlphaFoldDB" id="A0A7L4YMT6"/>
<feature type="signal peptide" evidence="4">
    <location>
        <begin position="1"/>
        <end position="23"/>
    </location>
</feature>
<organism evidence="5 6">
    <name type="scientific">Epidermidibacterium keratini</name>
    <dbReference type="NCBI Taxonomy" id="1891644"/>
    <lineage>
        <taxon>Bacteria</taxon>
        <taxon>Bacillati</taxon>
        <taxon>Actinomycetota</taxon>
        <taxon>Actinomycetes</taxon>
        <taxon>Sporichthyales</taxon>
        <taxon>Sporichthyaceae</taxon>
        <taxon>Epidermidibacterium</taxon>
    </lineage>
</organism>